<dbReference type="Proteomes" id="UP000887565">
    <property type="component" value="Unplaced"/>
</dbReference>
<dbReference type="Gene3D" id="1.10.565.10">
    <property type="entry name" value="Retinoid X Receptor"/>
    <property type="match status" value="1"/>
</dbReference>
<keyword evidence="3" id="KW-0863">Zinc-finger</keyword>
<keyword evidence="6" id="KW-0238">DNA-binding</keyword>
<evidence type="ECO:0000256" key="3">
    <source>
        <dbReference type="ARBA" id="ARBA00022771"/>
    </source>
</evidence>
<name>A0A915IMF7_ROMCU</name>
<dbReference type="InterPro" id="IPR001728">
    <property type="entry name" value="ThyrH_rcpt"/>
</dbReference>
<dbReference type="InterPro" id="IPR001723">
    <property type="entry name" value="Nuclear_hrmn_rcpt"/>
</dbReference>
<keyword evidence="4" id="KW-0862">Zinc</keyword>
<keyword evidence="7" id="KW-0804">Transcription</keyword>
<dbReference type="InterPro" id="IPR035500">
    <property type="entry name" value="NHR-like_dom_sf"/>
</dbReference>
<dbReference type="WBParaSite" id="nRc.2.0.1.t15049-RA">
    <property type="protein sequence ID" value="nRc.2.0.1.t15049-RA"/>
    <property type="gene ID" value="nRc.2.0.1.g15049"/>
</dbReference>
<keyword evidence="5" id="KW-0805">Transcription regulation</keyword>
<comment type="similarity">
    <text evidence="1">Belongs to the nuclear hormone receptor family. NR1 subfamily.</text>
</comment>
<evidence type="ECO:0000256" key="2">
    <source>
        <dbReference type="ARBA" id="ARBA00022723"/>
    </source>
</evidence>
<dbReference type="GO" id="GO:0000978">
    <property type="term" value="F:RNA polymerase II cis-regulatory region sequence-specific DNA binding"/>
    <property type="evidence" value="ECO:0007669"/>
    <property type="project" value="TreeGrafter"/>
</dbReference>
<dbReference type="InterPro" id="IPR050234">
    <property type="entry name" value="Nuclear_hormone_rcpt_NR1"/>
</dbReference>
<dbReference type="GO" id="GO:0004879">
    <property type="term" value="F:nuclear receptor activity"/>
    <property type="evidence" value="ECO:0007669"/>
    <property type="project" value="InterPro"/>
</dbReference>
<dbReference type="PRINTS" id="PR00398">
    <property type="entry name" value="STRDHORMONER"/>
</dbReference>
<reference evidence="11" key="1">
    <citation type="submission" date="2022-11" db="UniProtKB">
        <authorList>
            <consortium name="WormBaseParasite"/>
        </authorList>
    </citation>
    <scope>IDENTIFICATION</scope>
</reference>
<dbReference type="OMA" id="YSSICEG"/>
<proteinExistence type="inferred from homology"/>
<keyword evidence="10" id="KW-1185">Reference proteome</keyword>
<dbReference type="PANTHER" id="PTHR24082:SF283">
    <property type="entry name" value="NUCLEAR HORMONE RECEPTOR HR96"/>
    <property type="match status" value="1"/>
</dbReference>
<evidence type="ECO:0000256" key="5">
    <source>
        <dbReference type="ARBA" id="ARBA00023015"/>
    </source>
</evidence>
<dbReference type="SMART" id="SM00430">
    <property type="entry name" value="HOLI"/>
    <property type="match status" value="1"/>
</dbReference>
<evidence type="ECO:0000256" key="4">
    <source>
        <dbReference type="ARBA" id="ARBA00022833"/>
    </source>
</evidence>
<dbReference type="PROSITE" id="PS51843">
    <property type="entry name" value="NR_LBD"/>
    <property type="match status" value="1"/>
</dbReference>
<accession>A0A915IMF7</accession>
<dbReference type="SUPFAM" id="SSF48508">
    <property type="entry name" value="Nuclear receptor ligand-binding domain"/>
    <property type="match status" value="1"/>
</dbReference>
<feature type="domain" description="NR LBD" evidence="9">
    <location>
        <begin position="78"/>
        <end position="302"/>
    </location>
</feature>
<evidence type="ECO:0000313" key="11">
    <source>
        <dbReference type="WBParaSite" id="nRc.2.0.1.t15049-RA"/>
    </source>
</evidence>
<evidence type="ECO:0000256" key="1">
    <source>
        <dbReference type="ARBA" id="ARBA00008092"/>
    </source>
</evidence>
<dbReference type="GO" id="GO:0008270">
    <property type="term" value="F:zinc ion binding"/>
    <property type="evidence" value="ECO:0007669"/>
    <property type="project" value="UniProtKB-KW"/>
</dbReference>
<evidence type="ECO:0000256" key="8">
    <source>
        <dbReference type="ARBA" id="ARBA00023170"/>
    </source>
</evidence>
<sequence length="302" mass="34531">YLDTIGENLSRCLPRVISNISNVDQLLLNRNQNSSHFPNFTSTFGITNFAAGQLFNDAVDAAISQELDVIGTPSGGAYRLSALEQNRLAELMAANEIFEEPMESGDARSLTDFVNLMDIGIRRIIRMAKRIDAFKNLCKDDQIALLKGGCVELMVLRGVMAFDPVKDTWRGPKSYCIKSENVREVKGDVYDEYKKYFHSFEQNLRTNESIMVILSAITLFICERPNVQHKDLISSEQAVYVELLKNYLNSIYDQKRATSAYERLMSNLDDLHRLTERVISIFLHVNPKDVEPLLLEMFDWKR</sequence>
<evidence type="ECO:0000259" key="9">
    <source>
        <dbReference type="PROSITE" id="PS51843"/>
    </source>
</evidence>
<evidence type="ECO:0000313" key="10">
    <source>
        <dbReference type="Proteomes" id="UP000887565"/>
    </source>
</evidence>
<dbReference type="AlphaFoldDB" id="A0A915IMF7"/>
<dbReference type="Pfam" id="PF00104">
    <property type="entry name" value="Hormone_recep"/>
    <property type="match status" value="1"/>
</dbReference>
<organism evidence="10 11">
    <name type="scientific">Romanomermis culicivorax</name>
    <name type="common">Nematode worm</name>
    <dbReference type="NCBI Taxonomy" id="13658"/>
    <lineage>
        <taxon>Eukaryota</taxon>
        <taxon>Metazoa</taxon>
        <taxon>Ecdysozoa</taxon>
        <taxon>Nematoda</taxon>
        <taxon>Enoplea</taxon>
        <taxon>Dorylaimia</taxon>
        <taxon>Mermithida</taxon>
        <taxon>Mermithoidea</taxon>
        <taxon>Mermithidae</taxon>
        <taxon>Romanomermis</taxon>
    </lineage>
</organism>
<dbReference type="GO" id="GO:0045944">
    <property type="term" value="P:positive regulation of transcription by RNA polymerase II"/>
    <property type="evidence" value="ECO:0007669"/>
    <property type="project" value="TreeGrafter"/>
</dbReference>
<dbReference type="PANTHER" id="PTHR24082">
    <property type="entry name" value="NUCLEAR HORMONE RECEPTOR"/>
    <property type="match status" value="1"/>
</dbReference>
<keyword evidence="2" id="KW-0479">Metal-binding</keyword>
<dbReference type="PRINTS" id="PR00546">
    <property type="entry name" value="THYROIDHORMR"/>
</dbReference>
<evidence type="ECO:0000256" key="6">
    <source>
        <dbReference type="ARBA" id="ARBA00023125"/>
    </source>
</evidence>
<dbReference type="InterPro" id="IPR000536">
    <property type="entry name" value="Nucl_hrmn_rcpt_lig-bd"/>
</dbReference>
<dbReference type="GO" id="GO:0000122">
    <property type="term" value="P:negative regulation of transcription by RNA polymerase II"/>
    <property type="evidence" value="ECO:0007669"/>
    <property type="project" value="TreeGrafter"/>
</dbReference>
<protein>
    <submittedName>
        <fullName evidence="11">NR LBD domain-containing protein</fullName>
    </submittedName>
</protein>
<keyword evidence="8" id="KW-0675">Receptor</keyword>
<evidence type="ECO:0000256" key="7">
    <source>
        <dbReference type="ARBA" id="ARBA00023163"/>
    </source>
</evidence>
<dbReference type="GO" id="GO:0030154">
    <property type="term" value="P:cell differentiation"/>
    <property type="evidence" value="ECO:0007669"/>
    <property type="project" value="TreeGrafter"/>
</dbReference>